<evidence type="ECO:0000256" key="5">
    <source>
        <dbReference type="ARBA" id="ARBA00022840"/>
    </source>
</evidence>
<evidence type="ECO:0000256" key="3">
    <source>
        <dbReference type="ARBA" id="ARBA00022692"/>
    </source>
</evidence>
<organism evidence="13 14">
    <name type="scientific">Methyloceanibacter stevinii</name>
    <dbReference type="NCBI Taxonomy" id="1774970"/>
    <lineage>
        <taxon>Bacteria</taxon>
        <taxon>Pseudomonadati</taxon>
        <taxon>Pseudomonadota</taxon>
        <taxon>Alphaproteobacteria</taxon>
        <taxon>Hyphomicrobiales</taxon>
        <taxon>Hyphomicrobiaceae</taxon>
        <taxon>Methyloceanibacter</taxon>
    </lineage>
</organism>
<dbReference type="STRING" id="1774970.AUC70_15155"/>
<dbReference type="SUPFAM" id="SSF52540">
    <property type="entry name" value="P-loop containing nucleoside triphosphate hydrolases"/>
    <property type="match status" value="1"/>
</dbReference>
<dbReference type="CDD" id="cd18575">
    <property type="entry name" value="ABC_6TM_bac_exporter_ABCB8_10_like"/>
    <property type="match status" value="1"/>
</dbReference>
<dbReference type="PROSITE" id="PS50893">
    <property type="entry name" value="ABC_TRANSPORTER_2"/>
    <property type="match status" value="1"/>
</dbReference>
<feature type="domain" description="ABC transporter" evidence="11">
    <location>
        <begin position="368"/>
        <end position="604"/>
    </location>
</feature>
<evidence type="ECO:0000256" key="7">
    <source>
        <dbReference type="ARBA" id="ARBA00023136"/>
    </source>
</evidence>
<feature type="transmembrane region" description="Helical" evidence="10">
    <location>
        <begin position="192"/>
        <end position="209"/>
    </location>
</feature>
<dbReference type="GO" id="GO:0005524">
    <property type="term" value="F:ATP binding"/>
    <property type="evidence" value="ECO:0007669"/>
    <property type="project" value="UniProtKB-KW"/>
</dbReference>
<evidence type="ECO:0000256" key="9">
    <source>
        <dbReference type="SAM" id="MobiDB-lite"/>
    </source>
</evidence>
<dbReference type="AlphaFoldDB" id="A0A1E3VSU4"/>
<accession>A0A1E3VSU4</accession>
<feature type="transmembrane region" description="Helical" evidence="10">
    <location>
        <begin position="306"/>
        <end position="324"/>
    </location>
</feature>
<dbReference type="Pfam" id="PF00005">
    <property type="entry name" value="ABC_tran"/>
    <property type="match status" value="1"/>
</dbReference>
<evidence type="ECO:0000256" key="1">
    <source>
        <dbReference type="ARBA" id="ARBA00004651"/>
    </source>
</evidence>
<dbReference type="Gene3D" id="1.20.1560.10">
    <property type="entry name" value="ABC transporter type 1, transmembrane domain"/>
    <property type="match status" value="1"/>
</dbReference>
<dbReference type="InterPro" id="IPR011527">
    <property type="entry name" value="ABC1_TM_dom"/>
</dbReference>
<feature type="region of interest" description="Disordered" evidence="9">
    <location>
        <begin position="1"/>
        <end position="31"/>
    </location>
</feature>
<dbReference type="SMART" id="SM00382">
    <property type="entry name" value="AAA"/>
    <property type="match status" value="1"/>
</dbReference>
<dbReference type="GO" id="GO:0090374">
    <property type="term" value="P:oligopeptide export from mitochondrion"/>
    <property type="evidence" value="ECO:0007669"/>
    <property type="project" value="TreeGrafter"/>
</dbReference>
<keyword evidence="4" id="KW-0547">Nucleotide-binding</keyword>
<dbReference type="PROSITE" id="PS00211">
    <property type="entry name" value="ABC_TRANSPORTER_1"/>
    <property type="match status" value="1"/>
</dbReference>
<evidence type="ECO:0000313" key="13">
    <source>
        <dbReference type="EMBL" id="ODR96593.1"/>
    </source>
</evidence>
<evidence type="ECO:0000259" key="12">
    <source>
        <dbReference type="PROSITE" id="PS50929"/>
    </source>
</evidence>
<keyword evidence="5" id="KW-0067">ATP-binding</keyword>
<dbReference type="PROSITE" id="PS50929">
    <property type="entry name" value="ABC_TM1F"/>
    <property type="match status" value="1"/>
</dbReference>
<dbReference type="InterPro" id="IPR003439">
    <property type="entry name" value="ABC_transporter-like_ATP-bd"/>
</dbReference>
<evidence type="ECO:0000256" key="8">
    <source>
        <dbReference type="ARBA" id="ARBA00024725"/>
    </source>
</evidence>
<dbReference type="PANTHER" id="PTHR43394">
    <property type="entry name" value="ATP-DEPENDENT PERMEASE MDL1, MITOCHONDRIAL"/>
    <property type="match status" value="1"/>
</dbReference>
<evidence type="ECO:0000313" key="14">
    <source>
        <dbReference type="Proteomes" id="UP000094172"/>
    </source>
</evidence>
<dbReference type="EMBL" id="LPWE01000004">
    <property type="protein sequence ID" value="ODR96593.1"/>
    <property type="molecule type" value="Genomic_DNA"/>
</dbReference>
<feature type="compositionally biased region" description="Low complexity" evidence="9">
    <location>
        <begin position="1"/>
        <end position="19"/>
    </location>
</feature>
<name>A0A1E3VSU4_9HYPH</name>
<feature type="transmembrane region" description="Helical" evidence="10">
    <location>
        <begin position="274"/>
        <end position="294"/>
    </location>
</feature>
<feature type="transmembrane region" description="Helical" evidence="10">
    <location>
        <begin position="49"/>
        <end position="69"/>
    </location>
</feature>
<dbReference type="InterPro" id="IPR017871">
    <property type="entry name" value="ABC_transporter-like_CS"/>
</dbReference>
<keyword evidence="14" id="KW-1185">Reference proteome</keyword>
<evidence type="ECO:0000256" key="2">
    <source>
        <dbReference type="ARBA" id="ARBA00005417"/>
    </source>
</evidence>
<comment type="function">
    <text evidence="8">Part of an ABC transporter complex. Transmembrane domains (TMD) form a pore in the inner membrane and the ATP-binding domain (NBD) is responsible for energy generation.</text>
</comment>
<protein>
    <submittedName>
        <fullName evidence="13">ABC transporter</fullName>
    </submittedName>
</protein>
<dbReference type="GO" id="GO:0005886">
    <property type="term" value="C:plasma membrane"/>
    <property type="evidence" value="ECO:0007669"/>
    <property type="project" value="UniProtKB-SubCell"/>
</dbReference>
<dbReference type="InterPro" id="IPR003593">
    <property type="entry name" value="AAA+_ATPase"/>
</dbReference>
<dbReference type="NCBIfam" id="TIGR02204">
    <property type="entry name" value="MsbA_rel"/>
    <property type="match status" value="1"/>
</dbReference>
<evidence type="ECO:0000256" key="6">
    <source>
        <dbReference type="ARBA" id="ARBA00022989"/>
    </source>
</evidence>
<reference evidence="13 14" key="1">
    <citation type="journal article" date="2016" name="Environ. Microbiol.">
        <title>New Methyloceanibacter diversity from North Sea sediments includes methanotroph containing solely the soluble methane monooxygenase.</title>
        <authorList>
            <person name="Vekeman B."/>
            <person name="Kerckhof F.M."/>
            <person name="Cremers G."/>
            <person name="de Vos P."/>
            <person name="Vandamme P."/>
            <person name="Boon N."/>
            <person name="Op den Camp H.J."/>
            <person name="Heylen K."/>
        </authorList>
    </citation>
    <scope>NUCLEOTIDE SEQUENCE [LARGE SCALE GENOMIC DNA]</scope>
    <source>
        <strain evidence="13 14">R-67176</strain>
    </source>
</reference>
<dbReference type="GO" id="GO:0016887">
    <property type="term" value="F:ATP hydrolysis activity"/>
    <property type="evidence" value="ECO:0007669"/>
    <property type="project" value="InterPro"/>
</dbReference>
<dbReference type="Gene3D" id="3.40.50.300">
    <property type="entry name" value="P-loop containing nucleotide triphosphate hydrolases"/>
    <property type="match status" value="1"/>
</dbReference>
<dbReference type="Proteomes" id="UP000094172">
    <property type="component" value="Unassembled WGS sequence"/>
</dbReference>
<dbReference type="InterPro" id="IPR039421">
    <property type="entry name" value="Type_1_exporter"/>
</dbReference>
<comment type="caution">
    <text evidence="13">The sequence shown here is derived from an EMBL/GenBank/DDBJ whole genome shotgun (WGS) entry which is preliminary data.</text>
</comment>
<dbReference type="PANTHER" id="PTHR43394:SF1">
    <property type="entry name" value="ATP-BINDING CASSETTE SUB-FAMILY B MEMBER 10, MITOCHONDRIAL"/>
    <property type="match status" value="1"/>
</dbReference>
<dbReference type="GO" id="GO:0015421">
    <property type="term" value="F:ABC-type oligopeptide transporter activity"/>
    <property type="evidence" value="ECO:0007669"/>
    <property type="project" value="TreeGrafter"/>
</dbReference>
<sequence>MKPAGTPAPSSAPTSAEAALEPEETGKPKRVSLRPLGQLKPYLLRHKGMLLAALVSLVVAAGAMLALPLALRRMIDLGFSGIEPELVDVYFGTLVGVGALLAIASAARFYCVNWLGERVVADIRTDVFKHLTGLSPAFYEVSHSGEVMSRLTADTTQVKAAAGTAVSQAMRNLLLVVGSVAMMIVTSPKLSLAVLIAIPLIVLPLVAYGRSVRARSRYAQDTLAEASAYASESLGQVKVLQAFTNERAATSRFRRAMDRAFEAANDRAKARAGLTAIAMFLVFLSVVGVLWYGAQDVLSGSMSGGTLGQFVLYAVFAAAAVGGLSDVWGEVAQAAGAAERLGELLEAESEIQSPPHPTPMPEPGRGEIAFDDVSFAYPLRPDIAALDGVSFTVRPGERVALVGPSGAGKTTIFALLLRFYDPKSGTVRVDDVPVDMADLHDLRSRFAMVPQETALFADTVAANIAYGAETATRAQIEAAARAAFAHGFIAELPEGYQTQLGEGGVTLSGGQRQRIAIARAVLRDAPILLLDEATSALDTTNETLVQKALDKVMDGRTTLVIAHRLSTVVNADRILVFDRGELVEEGTHQQLIAKSGLYARLASLQFAPDAAE</sequence>
<dbReference type="InterPro" id="IPR027417">
    <property type="entry name" value="P-loop_NTPase"/>
</dbReference>
<dbReference type="SUPFAM" id="SSF90123">
    <property type="entry name" value="ABC transporter transmembrane region"/>
    <property type="match status" value="1"/>
</dbReference>
<keyword evidence="6 10" id="KW-1133">Transmembrane helix</keyword>
<proteinExistence type="inferred from homology"/>
<keyword evidence="3 10" id="KW-0812">Transmembrane</keyword>
<evidence type="ECO:0000256" key="4">
    <source>
        <dbReference type="ARBA" id="ARBA00022741"/>
    </source>
</evidence>
<feature type="transmembrane region" description="Helical" evidence="10">
    <location>
        <begin position="169"/>
        <end position="186"/>
    </location>
</feature>
<comment type="subcellular location">
    <subcellularLocation>
        <location evidence="1">Cell membrane</location>
        <topology evidence="1">Multi-pass membrane protein</topology>
    </subcellularLocation>
</comment>
<evidence type="ECO:0000259" key="11">
    <source>
        <dbReference type="PROSITE" id="PS50893"/>
    </source>
</evidence>
<gene>
    <name evidence="13" type="ORF">AUC70_15155</name>
</gene>
<feature type="domain" description="ABC transmembrane type-1" evidence="12">
    <location>
        <begin position="51"/>
        <end position="333"/>
    </location>
</feature>
<comment type="similarity">
    <text evidence="2">Belongs to the ABC transporter superfamily.</text>
</comment>
<evidence type="ECO:0000256" key="10">
    <source>
        <dbReference type="SAM" id="Phobius"/>
    </source>
</evidence>
<feature type="transmembrane region" description="Helical" evidence="10">
    <location>
        <begin position="89"/>
        <end position="111"/>
    </location>
</feature>
<dbReference type="FunFam" id="3.40.50.300:FF:000218">
    <property type="entry name" value="Multidrug ABC transporter ATP-binding protein"/>
    <property type="match status" value="1"/>
</dbReference>
<dbReference type="Pfam" id="PF00664">
    <property type="entry name" value="ABC_membrane"/>
    <property type="match status" value="1"/>
</dbReference>
<keyword evidence="7 10" id="KW-0472">Membrane</keyword>
<dbReference type="InterPro" id="IPR011918">
    <property type="entry name" value="ABC_MsbA_ATP-bd"/>
</dbReference>
<dbReference type="InterPro" id="IPR036640">
    <property type="entry name" value="ABC1_TM_sf"/>
</dbReference>